<dbReference type="AlphaFoldDB" id="R7TUU7"/>
<feature type="signal peptide" evidence="1">
    <location>
        <begin position="1"/>
        <end position="23"/>
    </location>
</feature>
<keyword evidence="4" id="KW-1185">Reference proteome</keyword>
<reference evidence="2 4" key="2">
    <citation type="journal article" date="2013" name="Nature">
        <title>Insights into bilaterian evolution from three spiralian genomes.</title>
        <authorList>
            <person name="Simakov O."/>
            <person name="Marletaz F."/>
            <person name="Cho S.J."/>
            <person name="Edsinger-Gonzales E."/>
            <person name="Havlak P."/>
            <person name="Hellsten U."/>
            <person name="Kuo D.H."/>
            <person name="Larsson T."/>
            <person name="Lv J."/>
            <person name="Arendt D."/>
            <person name="Savage R."/>
            <person name="Osoegawa K."/>
            <person name="de Jong P."/>
            <person name="Grimwood J."/>
            <person name="Chapman J.A."/>
            <person name="Shapiro H."/>
            <person name="Aerts A."/>
            <person name="Otillar R.P."/>
            <person name="Terry A.Y."/>
            <person name="Boore J.L."/>
            <person name="Grigoriev I.V."/>
            <person name="Lindberg D.R."/>
            <person name="Seaver E.C."/>
            <person name="Weisblat D.A."/>
            <person name="Putnam N.H."/>
            <person name="Rokhsar D.S."/>
        </authorList>
    </citation>
    <scope>NUCLEOTIDE SEQUENCE</scope>
    <source>
        <strain evidence="2 4">I ESC-2004</strain>
    </source>
</reference>
<dbReference type="HOGENOM" id="CLU_1564379_0_0_1"/>
<reference evidence="3" key="3">
    <citation type="submission" date="2015-06" db="UniProtKB">
        <authorList>
            <consortium name="EnsemblMetazoa"/>
        </authorList>
    </citation>
    <scope>IDENTIFICATION</scope>
</reference>
<protein>
    <recommendedName>
        <fullName evidence="5">Glucagon / GIP / secretin / VIP family domain-containing protein</fullName>
    </recommendedName>
</protein>
<feature type="chain" id="PRO_5008787412" description="Glucagon / GIP / secretin / VIP family domain-containing protein" evidence="1">
    <location>
        <begin position="24"/>
        <end position="171"/>
    </location>
</feature>
<evidence type="ECO:0000256" key="1">
    <source>
        <dbReference type="SAM" id="SignalP"/>
    </source>
</evidence>
<reference evidence="4" key="1">
    <citation type="submission" date="2012-12" db="EMBL/GenBank/DDBJ databases">
        <authorList>
            <person name="Hellsten U."/>
            <person name="Grimwood J."/>
            <person name="Chapman J.A."/>
            <person name="Shapiro H."/>
            <person name="Aerts A."/>
            <person name="Otillar R.P."/>
            <person name="Terry A.Y."/>
            <person name="Boore J.L."/>
            <person name="Simakov O."/>
            <person name="Marletaz F."/>
            <person name="Cho S.-J."/>
            <person name="Edsinger-Gonzales E."/>
            <person name="Havlak P."/>
            <person name="Kuo D.-H."/>
            <person name="Larsson T."/>
            <person name="Lv J."/>
            <person name="Arendt D."/>
            <person name="Savage R."/>
            <person name="Osoegawa K."/>
            <person name="de Jong P."/>
            <person name="Lindberg D.R."/>
            <person name="Seaver E.C."/>
            <person name="Weisblat D.A."/>
            <person name="Putnam N.H."/>
            <person name="Grigoriev I.V."/>
            <person name="Rokhsar D.S."/>
        </authorList>
    </citation>
    <scope>NUCLEOTIDE SEQUENCE</scope>
    <source>
        <strain evidence="4">I ESC-2004</strain>
    </source>
</reference>
<evidence type="ECO:0000313" key="2">
    <source>
        <dbReference type="EMBL" id="ELT97322.1"/>
    </source>
</evidence>
<dbReference type="Gene3D" id="1.20.5.190">
    <property type="match status" value="1"/>
</dbReference>
<evidence type="ECO:0008006" key="5">
    <source>
        <dbReference type="Google" id="ProtNLM"/>
    </source>
</evidence>
<dbReference type="Proteomes" id="UP000014760">
    <property type="component" value="Unassembled WGS sequence"/>
</dbReference>
<evidence type="ECO:0000313" key="4">
    <source>
        <dbReference type="Proteomes" id="UP000014760"/>
    </source>
</evidence>
<dbReference type="EnsemblMetazoa" id="CapteT206088">
    <property type="protein sequence ID" value="CapteP206088"/>
    <property type="gene ID" value="CapteG206088"/>
</dbReference>
<dbReference type="Pfam" id="PF00612">
    <property type="entry name" value="IQ"/>
    <property type="match status" value="1"/>
</dbReference>
<dbReference type="OrthoDB" id="6260144at2759"/>
<name>R7TUU7_CAPTE</name>
<accession>R7TUU7</accession>
<evidence type="ECO:0000313" key="3">
    <source>
        <dbReference type="EnsemblMetazoa" id="CapteP206088"/>
    </source>
</evidence>
<sequence>MPLLASSRLLLILLLLLLVDCYSSPKCKDQASQGAARGQCVSMQSACVNGEEGMQLAAQLKETSTQTPSCLFHLVTRWSYHEPKQFDDFNDSLQEQAATKIQAAYRGRLGRKKYVKMLYEQFAKDEAIRREKTLTQVEEGEMLVEKWVTFLFNDLQGDLCLTLKMHLVRAN</sequence>
<dbReference type="SMART" id="SM00015">
    <property type="entry name" value="IQ"/>
    <property type="match status" value="1"/>
</dbReference>
<dbReference type="PROSITE" id="PS50096">
    <property type="entry name" value="IQ"/>
    <property type="match status" value="1"/>
</dbReference>
<proteinExistence type="predicted"/>
<keyword evidence="1" id="KW-0732">Signal</keyword>
<gene>
    <name evidence="2" type="ORF">CAPTEDRAFT_206088</name>
</gene>
<dbReference type="EMBL" id="KB308597">
    <property type="protein sequence ID" value="ELT97322.1"/>
    <property type="molecule type" value="Genomic_DNA"/>
</dbReference>
<dbReference type="EMBL" id="AMQN01010964">
    <property type="status" value="NOT_ANNOTATED_CDS"/>
    <property type="molecule type" value="Genomic_DNA"/>
</dbReference>
<dbReference type="CDD" id="cd23767">
    <property type="entry name" value="IQCD"/>
    <property type="match status" value="1"/>
</dbReference>
<dbReference type="InterPro" id="IPR000048">
    <property type="entry name" value="IQ_motif_EF-hand-BS"/>
</dbReference>
<organism evidence="2">
    <name type="scientific">Capitella teleta</name>
    <name type="common">Polychaete worm</name>
    <dbReference type="NCBI Taxonomy" id="283909"/>
    <lineage>
        <taxon>Eukaryota</taxon>
        <taxon>Metazoa</taxon>
        <taxon>Spiralia</taxon>
        <taxon>Lophotrochozoa</taxon>
        <taxon>Annelida</taxon>
        <taxon>Polychaeta</taxon>
        <taxon>Sedentaria</taxon>
        <taxon>Scolecida</taxon>
        <taxon>Capitellidae</taxon>
        <taxon>Capitella</taxon>
    </lineage>
</organism>